<evidence type="ECO:0000313" key="3">
    <source>
        <dbReference type="EMBL" id="KAA8889715.1"/>
    </source>
</evidence>
<reference evidence="3 4" key="1">
    <citation type="submission" date="2019-09" db="EMBL/GenBank/DDBJ databases">
        <authorList>
            <person name="Wang X."/>
        </authorList>
    </citation>
    <scope>NUCLEOTIDE SEQUENCE [LARGE SCALE GENOMIC DNA]</scope>
    <source>
        <strain evidence="3 4">CICC 11023</strain>
    </source>
</reference>
<gene>
    <name evidence="3" type="ORF">F3087_06730</name>
</gene>
<accession>A0A5N0ENX7</accession>
<evidence type="ECO:0000256" key="1">
    <source>
        <dbReference type="SAM" id="MobiDB-lite"/>
    </source>
</evidence>
<dbReference type="OrthoDB" id="4382059at2"/>
<evidence type="ECO:0000313" key="4">
    <source>
        <dbReference type="Proteomes" id="UP000323876"/>
    </source>
</evidence>
<dbReference type="RefSeq" id="WP_150400980.1">
    <property type="nucleotide sequence ID" value="NZ_JBHJYQ010000003.1"/>
</dbReference>
<keyword evidence="4" id="KW-1185">Reference proteome</keyword>
<feature type="chain" id="PRO_5038687597" description="Secreted protein" evidence="2">
    <location>
        <begin position="30"/>
        <end position="168"/>
    </location>
</feature>
<protein>
    <recommendedName>
        <fullName evidence="5">Secreted protein</fullName>
    </recommendedName>
</protein>
<organism evidence="3 4">
    <name type="scientific">Nocardia colli</name>
    <dbReference type="NCBI Taxonomy" id="2545717"/>
    <lineage>
        <taxon>Bacteria</taxon>
        <taxon>Bacillati</taxon>
        <taxon>Actinomycetota</taxon>
        <taxon>Actinomycetes</taxon>
        <taxon>Mycobacteriales</taxon>
        <taxon>Nocardiaceae</taxon>
        <taxon>Nocardia</taxon>
    </lineage>
</organism>
<dbReference type="Proteomes" id="UP000323876">
    <property type="component" value="Unassembled WGS sequence"/>
</dbReference>
<name>A0A5N0ENX7_9NOCA</name>
<proteinExistence type="predicted"/>
<sequence length="168" mass="16443">MSTSGFRLLGIRTAATAVVLAAAVTTAVAAGVSAAPPSGSSGSGSGSSGGGPGSSGSGSGPGTPAPPTQQCNQSTQAGGPGVTNTMHQLGRPGPASFVLSYETFNIPDQIEVFYQGARVHNTGYIGDDINEGTGSAVINIPPGTATAVLVRVTGPGGTDWNYTVHCPR</sequence>
<keyword evidence="2" id="KW-0732">Signal</keyword>
<dbReference type="AlphaFoldDB" id="A0A5N0ENX7"/>
<dbReference type="EMBL" id="VXLC01000002">
    <property type="protein sequence ID" value="KAA8889715.1"/>
    <property type="molecule type" value="Genomic_DNA"/>
</dbReference>
<comment type="caution">
    <text evidence="3">The sequence shown here is derived from an EMBL/GenBank/DDBJ whole genome shotgun (WGS) entry which is preliminary data.</text>
</comment>
<evidence type="ECO:0000256" key="2">
    <source>
        <dbReference type="SAM" id="SignalP"/>
    </source>
</evidence>
<feature type="compositionally biased region" description="Gly residues" evidence="1">
    <location>
        <begin position="41"/>
        <end position="61"/>
    </location>
</feature>
<evidence type="ECO:0008006" key="5">
    <source>
        <dbReference type="Google" id="ProtNLM"/>
    </source>
</evidence>
<feature type="compositionally biased region" description="Polar residues" evidence="1">
    <location>
        <begin position="69"/>
        <end position="87"/>
    </location>
</feature>
<feature type="signal peptide" evidence="2">
    <location>
        <begin position="1"/>
        <end position="29"/>
    </location>
</feature>
<feature type="region of interest" description="Disordered" evidence="1">
    <location>
        <begin position="32"/>
        <end position="89"/>
    </location>
</feature>